<feature type="compositionally biased region" description="Pro residues" evidence="1">
    <location>
        <begin position="377"/>
        <end position="386"/>
    </location>
</feature>
<reference evidence="4 5" key="1">
    <citation type="journal article" date="2024" name="J Genomics">
        <title>Draft genome sequencing and assembly of Favolaschia claudopus CIRM-BRFM 2984 isolated from oak limbs.</title>
        <authorList>
            <person name="Navarro D."/>
            <person name="Drula E."/>
            <person name="Chaduli D."/>
            <person name="Cazenave R."/>
            <person name="Ahrendt S."/>
            <person name="Wang J."/>
            <person name="Lipzen A."/>
            <person name="Daum C."/>
            <person name="Barry K."/>
            <person name="Grigoriev I.V."/>
            <person name="Favel A."/>
            <person name="Rosso M.N."/>
            <person name="Martin F."/>
        </authorList>
    </citation>
    <scope>NUCLEOTIDE SEQUENCE [LARGE SCALE GENOMIC DNA]</scope>
    <source>
        <strain evidence="4 5">CIRM-BRFM 2984</strain>
    </source>
</reference>
<organism evidence="4 5">
    <name type="scientific">Favolaschia claudopus</name>
    <dbReference type="NCBI Taxonomy" id="2862362"/>
    <lineage>
        <taxon>Eukaryota</taxon>
        <taxon>Fungi</taxon>
        <taxon>Dikarya</taxon>
        <taxon>Basidiomycota</taxon>
        <taxon>Agaricomycotina</taxon>
        <taxon>Agaricomycetes</taxon>
        <taxon>Agaricomycetidae</taxon>
        <taxon>Agaricales</taxon>
        <taxon>Marasmiineae</taxon>
        <taxon>Mycenaceae</taxon>
        <taxon>Favolaschia</taxon>
    </lineage>
</organism>
<evidence type="ECO:0000256" key="2">
    <source>
        <dbReference type="SAM" id="Phobius"/>
    </source>
</evidence>
<evidence type="ECO:0000313" key="5">
    <source>
        <dbReference type="Proteomes" id="UP001362999"/>
    </source>
</evidence>
<keyword evidence="2" id="KW-0812">Transmembrane</keyword>
<feature type="chain" id="PRO_5043732168" evidence="3">
    <location>
        <begin position="26"/>
        <end position="392"/>
    </location>
</feature>
<feature type="compositionally biased region" description="Polar residues" evidence="1">
    <location>
        <begin position="355"/>
        <end position="373"/>
    </location>
</feature>
<keyword evidence="3" id="KW-0732">Signal</keyword>
<dbReference type="EMBL" id="JAWWNJ010000007">
    <property type="protein sequence ID" value="KAK7052767.1"/>
    <property type="molecule type" value="Genomic_DNA"/>
</dbReference>
<keyword evidence="2" id="KW-0472">Membrane</keyword>
<keyword evidence="2" id="KW-1133">Transmembrane helix</keyword>
<proteinExistence type="predicted"/>
<feature type="signal peptide" evidence="3">
    <location>
        <begin position="1"/>
        <end position="25"/>
    </location>
</feature>
<gene>
    <name evidence="4" type="ORF">R3P38DRAFT_2763100</name>
</gene>
<accession>A0AAW0DMP4</accession>
<evidence type="ECO:0000256" key="3">
    <source>
        <dbReference type="SAM" id="SignalP"/>
    </source>
</evidence>
<dbReference type="Proteomes" id="UP001362999">
    <property type="component" value="Unassembled WGS sequence"/>
</dbReference>
<sequence>MPRRSECELALSIFILLLGLGSIRALSPTLAFYWEFTGPSSISLSLGACDSLPIAVSNAAGHGVPPFYMMALAVGGAPITSYIGTNASNLSWTVEHPVGTKLLLQVVDATGASGGVAPALFTVIDGAASCSPKQILDPAFSISANVTDKLTTCDSWGLIIHGGSRPYNVTLAALNAPGVTNLTLGPQDFIFTYVNRAESGTQLIDIQANQQVAAAVSDADGQWATGSPLVQTQGPQTVDCPNFSSSSGIEPTSLHPSNGTGWTHISVAKRIGIIISAAVAGISLLVVGIWAMRRRFLSAHTKPLIRVDSTGVTPFYTYPGDVQTASPASAIGSSILGHKRGHSSISLSPMTASMAESGSFLSPSTVASSSAAMNNDLPPPYAAPPPKENRSP</sequence>
<keyword evidence="5" id="KW-1185">Reference proteome</keyword>
<comment type="caution">
    <text evidence="4">The sequence shown here is derived from an EMBL/GenBank/DDBJ whole genome shotgun (WGS) entry which is preliminary data.</text>
</comment>
<dbReference type="AlphaFoldDB" id="A0AAW0DMP4"/>
<evidence type="ECO:0000313" key="4">
    <source>
        <dbReference type="EMBL" id="KAK7052767.1"/>
    </source>
</evidence>
<feature type="region of interest" description="Disordered" evidence="1">
    <location>
        <begin position="355"/>
        <end position="392"/>
    </location>
</feature>
<feature type="transmembrane region" description="Helical" evidence="2">
    <location>
        <begin position="271"/>
        <end position="292"/>
    </location>
</feature>
<evidence type="ECO:0000256" key="1">
    <source>
        <dbReference type="SAM" id="MobiDB-lite"/>
    </source>
</evidence>
<name>A0AAW0DMP4_9AGAR</name>
<protein>
    <submittedName>
        <fullName evidence="4">Uncharacterized protein</fullName>
    </submittedName>
</protein>